<keyword evidence="5" id="KW-0067">ATP-binding</keyword>
<dbReference type="InterPro" id="IPR012340">
    <property type="entry name" value="NA-bd_OB-fold"/>
</dbReference>
<dbReference type="EMBL" id="UINC01006858">
    <property type="protein sequence ID" value="SVA30047.1"/>
    <property type="molecule type" value="Genomic_DNA"/>
</dbReference>
<sequence>MRPSYLNNLLSPINLVTGIGPKIEKLFNRIDINLKVHFLWHLPYNIIKRQKHENIHDAQINTLVTLKIKVLKHVPSRFKKQPYRVHCLCNETPIDIVFFYARHPVVKKNLPEEEIRFVSGKLEYFRNTYQITHPSHIIETKGINEIKNIEPIYSLTAGLSQKIISKYIEQIIKNIPNLNEWIDEFYLKKYRFSNWKNSIVRIHNPDKIEDTSNQNIYRRRLAFDELLAHQLAIAIIRNYNQKKKGIVISSNNKLYEKFIKNLKFNLTTSQKKVVEEITIDLESENQMIRLLQGDVGSGKTIVALISMLKTVESGYQSVLMVPTSILANQHFENFCDLLSDLYLNVEILTSKDKGKDRVNKLKLIANGNINIIIGTHALIQEDVVFHKIGLAVIDEQHRFGVYQRMVFNYKGKRPSILVMSATPIPRTLALASYGDMDESRLTEKPLGRKTIKTTSLTLNKVNKLIERIKINIANSNSKFYWVCPLIEESEELDLKAATLRYQHLNKLFKNKVLLMHGQLNEKEKEQIMYKFINEDYRILVATTVIEVGIDIKSATTIIIEHAERFGLAQLHQLRGRVGRSNLDSFCILLHKDIIGDNAKKRINKMIETNDGFLISEEDLKIRGAGEILGKKQSGLPSFKIAELSFDSDLLEDVRKYVEKLSKNNLKLENNEGEKLRSLLYLYERDAAIKTLLAG</sequence>
<dbReference type="InterPro" id="IPR011545">
    <property type="entry name" value="DEAD/DEAH_box_helicase_dom"/>
</dbReference>
<keyword evidence="2" id="KW-0227">DNA damage</keyword>
<dbReference type="InterPro" id="IPR027417">
    <property type="entry name" value="P-loop_NTPase"/>
</dbReference>
<accession>A0A381URS9</accession>
<gene>
    <name evidence="11" type="ORF">METZ01_LOCUS82901</name>
</gene>
<dbReference type="GO" id="GO:0005524">
    <property type="term" value="F:ATP binding"/>
    <property type="evidence" value="ECO:0007669"/>
    <property type="project" value="UniProtKB-KW"/>
</dbReference>
<dbReference type="InterPro" id="IPR014001">
    <property type="entry name" value="Helicase_ATP-bd"/>
</dbReference>
<dbReference type="InterPro" id="IPR045562">
    <property type="entry name" value="RecG_dom3_C"/>
</dbReference>
<dbReference type="SMART" id="SM00487">
    <property type="entry name" value="DEXDc"/>
    <property type="match status" value="1"/>
</dbReference>
<dbReference type="Pfam" id="PF00271">
    <property type="entry name" value="Helicase_C"/>
    <property type="match status" value="1"/>
</dbReference>
<dbReference type="Pfam" id="PF19833">
    <property type="entry name" value="RecG_dom3_C"/>
    <property type="match status" value="1"/>
</dbReference>
<dbReference type="PROSITE" id="PS51192">
    <property type="entry name" value="HELICASE_ATP_BIND_1"/>
    <property type="match status" value="1"/>
</dbReference>
<keyword evidence="4" id="KW-0347">Helicase</keyword>
<dbReference type="CDD" id="cd04488">
    <property type="entry name" value="RecG_wedge_OBF"/>
    <property type="match status" value="1"/>
</dbReference>
<keyword evidence="3" id="KW-0378">Hydrolase</keyword>
<keyword evidence="7" id="KW-0234">DNA repair</keyword>
<evidence type="ECO:0000256" key="1">
    <source>
        <dbReference type="ARBA" id="ARBA00022741"/>
    </source>
</evidence>
<keyword evidence="6" id="KW-0238">DNA-binding</keyword>
<dbReference type="PANTHER" id="PTHR47964">
    <property type="entry name" value="ATP-DEPENDENT DNA HELICASE HOMOLOG RECG, CHLOROPLASTIC"/>
    <property type="match status" value="1"/>
</dbReference>
<dbReference type="PROSITE" id="PS51194">
    <property type="entry name" value="HELICASE_CTER"/>
    <property type="match status" value="1"/>
</dbReference>
<dbReference type="InterPro" id="IPR001650">
    <property type="entry name" value="Helicase_C-like"/>
</dbReference>
<evidence type="ECO:0000259" key="10">
    <source>
        <dbReference type="PROSITE" id="PS51194"/>
    </source>
</evidence>
<evidence type="ECO:0000256" key="2">
    <source>
        <dbReference type="ARBA" id="ARBA00022763"/>
    </source>
</evidence>
<dbReference type="GO" id="GO:0006281">
    <property type="term" value="P:DNA repair"/>
    <property type="evidence" value="ECO:0007669"/>
    <property type="project" value="UniProtKB-KW"/>
</dbReference>
<dbReference type="Pfam" id="PF00270">
    <property type="entry name" value="DEAD"/>
    <property type="match status" value="1"/>
</dbReference>
<evidence type="ECO:0000259" key="9">
    <source>
        <dbReference type="PROSITE" id="PS51192"/>
    </source>
</evidence>
<evidence type="ECO:0000256" key="8">
    <source>
        <dbReference type="ARBA" id="ARBA00049819"/>
    </source>
</evidence>
<evidence type="ECO:0000256" key="7">
    <source>
        <dbReference type="ARBA" id="ARBA00023204"/>
    </source>
</evidence>
<feature type="domain" description="Helicase ATP-binding" evidence="9">
    <location>
        <begin position="280"/>
        <end position="441"/>
    </location>
</feature>
<dbReference type="AlphaFoldDB" id="A0A381URS9"/>
<dbReference type="SUPFAM" id="SSF52540">
    <property type="entry name" value="P-loop containing nucleoside triphosphate hydrolases"/>
    <property type="match status" value="2"/>
</dbReference>
<dbReference type="InterPro" id="IPR033454">
    <property type="entry name" value="RecG_wedge"/>
</dbReference>
<dbReference type="SUPFAM" id="SSF50249">
    <property type="entry name" value="Nucleic acid-binding proteins"/>
    <property type="match status" value="1"/>
</dbReference>
<keyword evidence="1" id="KW-0547">Nucleotide-binding</keyword>
<organism evidence="11">
    <name type="scientific">marine metagenome</name>
    <dbReference type="NCBI Taxonomy" id="408172"/>
    <lineage>
        <taxon>unclassified sequences</taxon>
        <taxon>metagenomes</taxon>
        <taxon>ecological metagenomes</taxon>
    </lineage>
</organism>
<dbReference type="CDD" id="cd17992">
    <property type="entry name" value="DEXHc_RecG"/>
    <property type="match status" value="1"/>
</dbReference>
<dbReference type="NCBIfam" id="NF008165">
    <property type="entry name" value="PRK10917.1-3"/>
    <property type="match status" value="1"/>
</dbReference>
<dbReference type="SMART" id="SM00490">
    <property type="entry name" value="HELICc"/>
    <property type="match status" value="1"/>
</dbReference>
<feature type="domain" description="Helicase C-terminal" evidence="10">
    <location>
        <begin position="460"/>
        <end position="625"/>
    </location>
</feature>
<dbReference type="GO" id="GO:0003677">
    <property type="term" value="F:DNA binding"/>
    <property type="evidence" value="ECO:0007669"/>
    <property type="project" value="UniProtKB-KW"/>
</dbReference>
<evidence type="ECO:0000256" key="5">
    <source>
        <dbReference type="ARBA" id="ARBA00022840"/>
    </source>
</evidence>
<dbReference type="NCBIfam" id="NF008168">
    <property type="entry name" value="PRK10917.2-2"/>
    <property type="match status" value="1"/>
</dbReference>
<dbReference type="Gene3D" id="3.40.50.300">
    <property type="entry name" value="P-loop containing nucleotide triphosphate hydrolases"/>
    <property type="match status" value="2"/>
</dbReference>
<name>A0A381URS9_9ZZZZ</name>
<dbReference type="Pfam" id="PF17191">
    <property type="entry name" value="RecG_wedge"/>
    <property type="match status" value="1"/>
</dbReference>
<evidence type="ECO:0000256" key="3">
    <source>
        <dbReference type="ARBA" id="ARBA00022801"/>
    </source>
</evidence>
<reference evidence="11" key="1">
    <citation type="submission" date="2018-05" db="EMBL/GenBank/DDBJ databases">
        <authorList>
            <person name="Lanie J.A."/>
            <person name="Ng W.-L."/>
            <person name="Kazmierczak K.M."/>
            <person name="Andrzejewski T.M."/>
            <person name="Davidsen T.M."/>
            <person name="Wayne K.J."/>
            <person name="Tettelin H."/>
            <person name="Glass J.I."/>
            <person name="Rusch D."/>
            <person name="Podicherti R."/>
            <person name="Tsui H.-C.T."/>
            <person name="Winkler M.E."/>
        </authorList>
    </citation>
    <scope>NUCLEOTIDE SEQUENCE</scope>
</reference>
<proteinExistence type="predicted"/>
<dbReference type="PANTHER" id="PTHR47964:SF1">
    <property type="entry name" value="ATP-DEPENDENT DNA HELICASE HOMOLOG RECG, CHLOROPLASTIC"/>
    <property type="match status" value="1"/>
</dbReference>
<dbReference type="GO" id="GO:0003678">
    <property type="term" value="F:DNA helicase activity"/>
    <property type="evidence" value="ECO:0007669"/>
    <property type="project" value="TreeGrafter"/>
</dbReference>
<evidence type="ECO:0000313" key="11">
    <source>
        <dbReference type="EMBL" id="SVA30047.1"/>
    </source>
</evidence>
<dbReference type="NCBIfam" id="NF008164">
    <property type="entry name" value="PRK10917.1-2"/>
    <property type="match status" value="1"/>
</dbReference>
<protein>
    <recommendedName>
        <fullName evidence="8">Probable DNA 3'-5' helicase RecG</fullName>
    </recommendedName>
</protein>
<dbReference type="InterPro" id="IPR047112">
    <property type="entry name" value="RecG/Mfd"/>
</dbReference>
<dbReference type="GO" id="GO:0016787">
    <property type="term" value="F:hydrolase activity"/>
    <property type="evidence" value="ECO:0007669"/>
    <property type="project" value="UniProtKB-KW"/>
</dbReference>
<evidence type="ECO:0000256" key="4">
    <source>
        <dbReference type="ARBA" id="ARBA00022806"/>
    </source>
</evidence>
<evidence type="ECO:0000256" key="6">
    <source>
        <dbReference type="ARBA" id="ARBA00023125"/>
    </source>
</evidence>